<feature type="domain" description="ACT" evidence="22">
    <location>
        <begin position="289"/>
        <end position="364"/>
    </location>
</feature>
<dbReference type="Pfam" id="PF01842">
    <property type="entry name" value="ACT"/>
    <property type="match status" value="1"/>
</dbReference>
<dbReference type="Gene3D" id="3.30.70.260">
    <property type="match status" value="1"/>
</dbReference>
<dbReference type="Proteomes" id="UP000267342">
    <property type="component" value="Chromosome"/>
</dbReference>
<evidence type="ECO:0000256" key="6">
    <source>
        <dbReference type="ARBA" id="ARBA00012404"/>
    </source>
</evidence>
<dbReference type="GO" id="GO:0009094">
    <property type="term" value="P:L-phenylalanine biosynthetic process"/>
    <property type="evidence" value="ECO:0007669"/>
    <property type="project" value="UniProtKB-UniPathway"/>
</dbReference>
<feature type="site" description="Essential for prephenate dehydratase activity" evidence="19">
    <location>
        <position position="270"/>
    </location>
</feature>
<dbReference type="GO" id="GO:0046417">
    <property type="term" value="P:chorismate metabolic process"/>
    <property type="evidence" value="ECO:0007669"/>
    <property type="project" value="InterPro"/>
</dbReference>
<dbReference type="EMBL" id="AP018933">
    <property type="protein sequence ID" value="BBG29702.1"/>
    <property type="molecule type" value="Genomic_DNA"/>
</dbReference>
<comment type="pathway">
    <text evidence="4">Amino-acid biosynthesis; L-phenylalanine biosynthesis; phenylpyruvate from prephenate: step 1/1.</text>
</comment>
<dbReference type="GO" id="GO:0005737">
    <property type="term" value="C:cytoplasm"/>
    <property type="evidence" value="ECO:0007669"/>
    <property type="project" value="UniProtKB-SubCell"/>
</dbReference>
<dbReference type="InterPro" id="IPR001086">
    <property type="entry name" value="Preph_deHydtase"/>
</dbReference>
<keyword evidence="12" id="KW-0584">Phenylalanine biosynthesis</keyword>
<dbReference type="InterPro" id="IPR036263">
    <property type="entry name" value="Chorismate_II_sf"/>
</dbReference>
<dbReference type="FunFam" id="3.40.190.10:FF:000029">
    <property type="entry name" value="Chorismate mutase/Prephenate dehydratase"/>
    <property type="match status" value="1"/>
</dbReference>
<proteinExistence type="predicted"/>
<dbReference type="InterPro" id="IPR002912">
    <property type="entry name" value="ACT_dom"/>
</dbReference>
<comment type="function">
    <text evidence="2">Catalyzes the Claisen rearrangement of chorismate to prephenate and the decarboxylation/dehydration of prephenate to phenylpyruvate.</text>
</comment>
<evidence type="ECO:0000259" key="22">
    <source>
        <dbReference type="PROSITE" id="PS51671"/>
    </source>
</evidence>
<dbReference type="PROSITE" id="PS51671">
    <property type="entry name" value="ACT"/>
    <property type="match status" value="1"/>
</dbReference>
<dbReference type="SUPFAM" id="SSF53850">
    <property type="entry name" value="Periplasmic binding protein-like II"/>
    <property type="match status" value="1"/>
</dbReference>
<evidence type="ECO:0000259" key="21">
    <source>
        <dbReference type="PROSITE" id="PS51171"/>
    </source>
</evidence>
<evidence type="ECO:0000256" key="3">
    <source>
        <dbReference type="ARBA" id="ARBA00004496"/>
    </source>
</evidence>
<name>A0A348HDK0_9GAMM</name>
<comment type="pathway">
    <text evidence="5">Metabolic intermediate biosynthesis; prephenate biosynthesis; prephenate from chorismate: step 1/1.</text>
</comment>
<evidence type="ECO:0000256" key="2">
    <source>
        <dbReference type="ARBA" id="ARBA00002364"/>
    </source>
</evidence>
<dbReference type="FunFam" id="1.20.59.10:FF:000004">
    <property type="entry name" value="Prephenate dehydratase"/>
    <property type="match status" value="1"/>
</dbReference>
<dbReference type="Gene3D" id="1.20.59.10">
    <property type="entry name" value="Chorismate mutase"/>
    <property type="match status" value="1"/>
</dbReference>
<keyword evidence="10" id="KW-0028">Amino-acid biosynthesis</keyword>
<dbReference type="NCBIfam" id="NF008865">
    <property type="entry name" value="PRK11898.1"/>
    <property type="match status" value="1"/>
</dbReference>
<evidence type="ECO:0000256" key="7">
    <source>
        <dbReference type="ARBA" id="ARBA00013147"/>
    </source>
</evidence>
<comment type="subcellular location">
    <subcellularLocation>
        <location evidence="3">Cytoplasm</location>
    </subcellularLocation>
</comment>
<sequence>MNESKDLDQQNALSLDALRKRINAVDSELLSLISERAQLAQRVAEAKLAEDPDTVFYRPEREAQVMRRIMALNEGPLSDEEMARLFREIMSSCLALEQPISVAYLGPNGTYSQQATLKHFGGAVEGVPVATIPDVFRQVEAGQVAYGVVPVENSTEGAINQTFDMFVSSNVRVCGEIFLPIHNNLIGRRGALDEPIERIYSHSQPLAQCRGWLAVHYPQAELIAVSSNAEAVRLAEQDKNGAAIAGSHATHYFDVDILVRNIEDLASNVTHFLVIGREPVGPSGDDRTLLLASVHNQPGALERLLEPLSRHGIDITHLESRPSRVQPWHYVFFVEVKGHCEDGPLAQALEEYEGSMIDVRVLGSWPAAVI</sequence>
<dbReference type="PANTHER" id="PTHR21022:SF19">
    <property type="entry name" value="PREPHENATE DEHYDRATASE-RELATED"/>
    <property type="match status" value="1"/>
</dbReference>
<keyword evidence="24" id="KW-1185">Reference proteome</keyword>
<accession>A0A348HDK0</accession>
<evidence type="ECO:0000256" key="4">
    <source>
        <dbReference type="ARBA" id="ARBA00004741"/>
    </source>
</evidence>
<evidence type="ECO:0000256" key="11">
    <source>
        <dbReference type="ARBA" id="ARBA00023141"/>
    </source>
</evidence>
<evidence type="ECO:0000256" key="14">
    <source>
        <dbReference type="ARBA" id="ARBA00023239"/>
    </source>
</evidence>
<comment type="catalytic activity">
    <reaction evidence="18">
        <text>prephenate + H(+) = 3-phenylpyruvate + CO2 + H2O</text>
        <dbReference type="Rhea" id="RHEA:21648"/>
        <dbReference type="ChEBI" id="CHEBI:15377"/>
        <dbReference type="ChEBI" id="CHEBI:15378"/>
        <dbReference type="ChEBI" id="CHEBI:16526"/>
        <dbReference type="ChEBI" id="CHEBI:18005"/>
        <dbReference type="ChEBI" id="CHEBI:29934"/>
        <dbReference type="EC" id="4.2.1.51"/>
    </reaction>
</comment>
<dbReference type="Pfam" id="PF01817">
    <property type="entry name" value="CM_2"/>
    <property type="match status" value="1"/>
</dbReference>
<dbReference type="UniPathway" id="UPA00120">
    <property type="reaction ID" value="UER00203"/>
</dbReference>
<keyword evidence="9" id="KW-0963">Cytoplasm</keyword>
<evidence type="ECO:0000256" key="9">
    <source>
        <dbReference type="ARBA" id="ARBA00022490"/>
    </source>
</evidence>
<reference evidence="23 24" key="1">
    <citation type="submission" date="2018-09" db="EMBL/GenBank/DDBJ databases">
        <title>Zymobacter palmae IAM14233 (=T109) whole genome analysis.</title>
        <authorList>
            <person name="Yanase H."/>
        </authorList>
    </citation>
    <scope>NUCLEOTIDE SEQUENCE [LARGE SCALE GENOMIC DNA]</scope>
    <source>
        <strain evidence="23 24">IAM14233</strain>
    </source>
</reference>
<dbReference type="InterPro" id="IPR010957">
    <property type="entry name" value="G/b/e-P-prot_chorismate_mutase"/>
</dbReference>
<dbReference type="EC" id="4.2.1.51" evidence="7"/>
<dbReference type="InterPro" id="IPR036979">
    <property type="entry name" value="CM_dom_sf"/>
</dbReference>
<keyword evidence="15" id="KW-0511">Multifunctional enzyme</keyword>
<evidence type="ECO:0000256" key="5">
    <source>
        <dbReference type="ARBA" id="ARBA00004817"/>
    </source>
</evidence>
<dbReference type="PROSITE" id="PS51171">
    <property type="entry name" value="PREPHENATE_DEHYDR_3"/>
    <property type="match status" value="1"/>
</dbReference>
<dbReference type="GO" id="GO:0004106">
    <property type="term" value="F:chorismate mutase activity"/>
    <property type="evidence" value="ECO:0007669"/>
    <property type="project" value="UniProtKB-EC"/>
</dbReference>
<dbReference type="PIRSF" id="PIRSF001500">
    <property type="entry name" value="Chor_mut_pdt_Ppr"/>
    <property type="match status" value="1"/>
</dbReference>
<dbReference type="RefSeq" id="WP_051523866.1">
    <property type="nucleotide sequence ID" value="NZ_AP018933.1"/>
</dbReference>
<dbReference type="CDD" id="cd04905">
    <property type="entry name" value="ACT_CM-PDT"/>
    <property type="match status" value="1"/>
</dbReference>
<dbReference type="PANTHER" id="PTHR21022">
    <property type="entry name" value="PREPHENATE DEHYDRATASE P PROTEIN"/>
    <property type="match status" value="1"/>
</dbReference>
<dbReference type="SMART" id="SM00830">
    <property type="entry name" value="CM_2"/>
    <property type="match status" value="1"/>
</dbReference>
<evidence type="ECO:0000256" key="18">
    <source>
        <dbReference type="ARBA" id="ARBA00047848"/>
    </source>
</evidence>
<dbReference type="EC" id="5.4.99.5" evidence="6"/>
<evidence type="ECO:0000256" key="1">
    <source>
        <dbReference type="ARBA" id="ARBA00000824"/>
    </source>
</evidence>
<dbReference type="AlphaFoldDB" id="A0A348HDK0"/>
<dbReference type="Pfam" id="PF00800">
    <property type="entry name" value="PDT"/>
    <property type="match status" value="1"/>
</dbReference>
<dbReference type="CDD" id="cd13630">
    <property type="entry name" value="PBP2_PDT_1"/>
    <property type="match status" value="1"/>
</dbReference>
<evidence type="ECO:0000256" key="13">
    <source>
        <dbReference type="ARBA" id="ARBA00023235"/>
    </source>
</evidence>
<dbReference type="GO" id="GO:0004664">
    <property type="term" value="F:prephenate dehydratase activity"/>
    <property type="evidence" value="ECO:0007669"/>
    <property type="project" value="UniProtKB-EC"/>
</dbReference>
<evidence type="ECO:0000256" key="15">
    <source>
        <dbReference type="ARBA" id="ARBA00023268"/>
    </source>
</evidence>
<dbReference type="Gene3D" id="3.40.190.10">
    <property type="entry name" value="Periplasmic binding protein-like II"/>
    <property type="match status" value="2"/>
</dbReference>
<evidence type="ECO:0000256" key="12">
    <source>
        <dbReference type="ARBA" id="ARBA00023222"/>
    </source>
</evidence>
<protein>
    <recommendedName>
        <fullName evidence="8">Bifunctional chorismate mutase/prephenate dehydratase</fullName>
        <ecNumber evidence="7">4.2.1.51</ecNumber>
        <ecNumber evidence="6">5.4.99.5</ecNumber>
    </recommendedName>
    <alternativeName>
        <fullName evidence="17">Chorismate mutase-prephenate dehydratase</fullName>
    </alternativeName>
    <alternativeName>
        <fullName evidence="16">p-protein</fullName>
    </alternativeName>
</protein>
<keyword evidence="13" id="KW-0413">Isomerase</keyword>
<gene>
    <name evidence="23" type="ORF">ZBT109_0929</name>
</gene>
<dbReference type="STRING" id="1123510.GCA_000620025_02290"/>
<feature type="domain" description="Prephenate dehydratase" evidence="21">
    <location>
        <begin position="101"/>
        <end position="277"/>
    </location>
</feature>
<evidence type="ECO:0000256" key="19">
    <source>
        <dbReference type="PIRSR" id="PIRSR001500-2"/>
    </source>
</evidence>
<dbReference type="NCBIfam" id="TIGR01807">
    <property type="entry name" value="CM_P2"/>
    <property type="match status" value="1"/>
</dbReference>
<dbReference type="KEGG" id="zpl:ZBT109_0929"/>
<evidence type="ECO:0000313" key="24">
    <source>
        <dbReference type="Proteomes" id="UP000267342"/>
    </source>
</evidence>
<evidence type="ECO:0000256" key="8">
    <source>
        <dbReference type="ARBA" id="ARBA00014401"/>
    </source>
</evidence>
<dbReference type="PROSITE" id="PS51168">
    <property type="entry name" value="CHORISMATE_MUT_2"/>
    <property type="match status" value="1"/>
</dbReference>
<keyword evidence="14" id="KW-0456">Lyase</keyword>
<organism evidence="23 24">
    <name type="scientific">Zymobacter palmae</name>
    <dbReference type="NCBI Taxonomy" id="33074"/>
    <lineage>
        <taxon>Bacteria</taxon>
        <taxon>Pseudomonadati</taxon>
        <taxon>Pseudomonadota</taxon>
        <taxon>Gammaproteobacteria</taxon>
        <taxon>Oceanospirillales</taxon>
        <taxon>Halomonadaceae</taxon>
        <taxon>Zymobacter group</taxon>
        <taxon>Zymobacter</taxon>
    </lineage>
</organism>
<dbReference type="InterPro" id="IPR045865">
    <property type="entry name" value="ACT-like_dom_sf"/>
</dbReference>
<evidence type="ECO:0000313" key="23">
    <source>
        <dbReference type="EMBL" id="BBG29702.1"/>
    </source>
</evidence>
<evidence type="ECO:0000256" key="16">
    <source>
        <dbReference type="ARBA" id="ARBA00031175"/>
    </source>
</evidence>
<dbReference type="SUPFAM" id="SSF55021">
    <property type="entry name" value="ACT-like"/>
    <property type="match status" value="1"/>
</dbReference>
<dbReference type="InterPro" id="IPR008242">
    <property type="entry name" value="Chor_mutase/pphenate_deHydtase"/>
</dbReference>
<comment type="catalytic activity">
    <reaction evidence="1">
        <text>chorismate = prephenate</text>
        <dbReference type="Rhea" id="RHEA:13897"/>
        <dbReference type="ChEBI" id="CHEBI:29748"/>
        <dbReference type="ChEBI" id="CHEBI:29934"/>
        <dbReference type="EC" id="5.4.99.5"/>
    </reaction>
</comment>
<dbReference type="UniPathway" id="UPA00121">
    <property type="reaction ID" value="UER00345"/>
</dbReference>
<evidence type="ECO:0000256" key="17">
    <source>
        <dbReference type="ARBA" id="ARBA00031520"/>
    </source>
</evidence>
<dbReference type="InterPro" id="IPR002701">
    <property type="entry name" value="CM_II_prokaryot"/>
</dbReference>
<feature type="domain" description="Chorismate mutase" evidence="20">
    <location>
        <begin position="9"/>
        <end position="101"/>
    </location>
</feature>
<keyword evidence="11" id="KW-0057">Aromatic amino acid biosynthesis</keyword>
<evidence type="ECO:0000259" key="20">
    <source>
        <dbReference type="PROSITE" id="PS51168"/>
    </source>
</evidence>
<dbReference type="OrthoDB" id="9802281at2"/>
<dbReference type="SUPFAM" id="SSF48600">
    <property type="entry name" value="Chorismate mutase II"/>
    <property type="match status" value="1"/>
</dbReference>
<evidence type="ECO:0000256" key="10">
    <source>
        <dbReference type="ARBA" id="ARBA00022605"/>
    </source>
</evidence>